<dbReference type="AlphaFoldDB" id="A0A212QD33"/>
<feature type="domain" description="UPF0033" evidence="2">
    <location>
        <begin position="4"/>
        <end position="28"/>
    </location>
</feature>
<dbReference type="Proteomes" id="UP000198418">
    <property type="component" value="Unassembled WGS sequence"/>
</dbReference>
<dbReference type="Gene3D" id="3.30.110.40">
    <property type="entry name" value="TusA-like domain"/>
    <property type="match status" value="1"/>
</dbReference>
<dbReference type="PANTHER" id="PTHR33279:SF6">
    <property type="entry name" value="SULFUR CARRIER PROTEIN YEDF-RELATED"/>
    <property type="match status" value="1"/>
</dbReference>
<dbReference type="PROSITE" id="PS01148">
    <property type="entry name" value="UPF0033"/>
    <property type="match status" value="1"/>
</dbReference>
<evidence type="ECO:0000256" key="1">
    <source>
        <dbReference type="ARBA" id="ARBA00008984"/>
    </source>
</evidence>
<keyword evidence="4" id="KW-1185">Reference proteome</keyword>
<dbReference type="RefSeq" id="WP_088518993.1">
    <property type="nucleotide sequence ID" value="NZ_FYDG01000001.1"/>
</dbReference>
<evidence type="ECO:0000313" key="3">
    <source>
        <dbReference type="EMBL" id="SNB57098.1"/>
    </source>
</evidence>
<dbReference type="InterPro" id="IPR001455">
    <property type="entry name" value="TusA-like"/>
</dbReference>
<dbReference type="Pfam" id="PF01206">
    <property type="entry name" value="TusA"/>
    <property type="match status" value="1"/>
</dbReference>
<evidence type="ECO:0000259" key="2">
    <source>
        <dbReference type="PROSITE" id="PS01148"/>
    </source>
</evidence>
<dbReference type="OrthoDB" id="9797551at2"/>
<comment type="similarity">
    <text evidence="1">Belongs to the sulfur carrier protein TusA family.</text>
</comment>
<name>A0A212QD33_RHOAC</name>
<dbReference type="EMBL" id="FYDG01000001">
    <property type="protein sequence ID" value="SNB57098.1"/>
    <property type="molecule type" value="Genomic_DNA"/>
</dbReference>
<evidence type="ECO:0000313" key="4">
    <source>
        <dbReference type="Proteomes" id="UP000198418"/>
    </source>
</evidence>
<dbReference type="SUPFAM" id="SSF64307">
    <property type="entry name" value="SirA-like"/>
    <property type="match status" value="1"/>
</dbReference>
<gene>
    <name evidence="3" type="ORF">SAMN06265338_101533</name>
</gene>
<dbReference type="PANTHER" id="PTHR33279">
    <property type="entry name" value="SULFUR CARRIER PROTEIN YEDF-RELATED"/>
    <property type="match status" value="1"/>
</dbReference>
<sequence>MKTLDLRGLKCPLPVLKTRKFLANLAPGDRVQVSCTDPMSLVDLPHLLRETGDTLETQSRGDGVAVFVIRREQR</sequence>
<reference evidence="4" key="1">
    <citation type="submission" date="2017-06" db="EMBL/GenBank/DDBJ databases">
        <authorList>
            <person name="Varghese N."/>
            <person name="Submissions S."/>
        </authorList>
    </citation>
    <scope>NUCLEOTIDE SEQUENCE [LARGE SCALE GENOMIC DNA]</scope>
    <source>
        <strain evidence="4">DSM 137</strain>
    </source>
</reference>
<dbReference type="CDD" id="cd00291">
    <property type="entry name" value="SirA_YedF_YeeD"/>
    <property type="match status" value="1"/>
</dbReference>
<protein>
    <submittedName>
        <fullName evidence="3">tRNA 2-thiouridine synthesizing protein A</fullName>
    </submittedName>
</protein>
<organism evidence="3 4">
    <name type="scientific">Rhodoblastus acidophilus</name>
    <name type="common">Rhodopseudomonas acidophila</name>
    <dbReference type="NCBI Taxonomy" id="1074"/>
    <lineage>
        <taxon>Bacteria</taxon>
        <taxon>Pseudomonadati</taxon>
        <taxon>Pseudomonadota</taxon>
        <taxon>Alphaproteobacteria</taxon>
        <taxon>Hyphomicrobiales</taxon>
        <taxon>Rhodoblastaceae</taxon>
        <taxon>Rhodoblastus</taxon>
    </lineage>
</organism>
<dbReference type="InterPro" id="IPR036868">
    <property type="entry name" value="TusA-like_sf"/>
</dbReference>
<accession>A0A212QD33</accession>
<proteinExistence type="inferred from homology"/>